<dbReference type="CDD" id="cd06550">
    <property type="entry name" value="TM_ABC_iron-siderophores_like"/>
    <property type="match status" value="1"/>
</dbReference>
<proteinExistence type="inferred from homology"/>
<evidence type="ECO:0000256" key="1">
    <source>
        <dbReference type="ARBA" id="ARBA00004651"/>
    </source>
</evidence>
<dbReference type="Pfam" id="PF01032">
    <property type="entry name" value="FecCD"/>
    <property type="match status" value="1"/>
</dbReference>
<evidence type="ECO:0000256" key="6">
    <source>
        <dbReference type="ARBA" id="ARBA00022989"/>
    </source>
</evidence>
<evidence type="ECO:0000313" key="9">
    <source>
        <dbReference type="EMBL" id="MBE3000418.1"/>
    </source>
</evidence>
<keyword evidence="7 8" id="KW-0472">Membrane</keyword>
<keyword evidence="5 8" id="KW-0812">Transmembrane</keyword>
<feature type="transmembrane region" description="Helical" evidence="8">
    <location>
        <begin position="105"/>
        <end position="135"/>
    </location>
</feature>
<sequence length="334" mass="34413">MAGLVVLTAAATVVCLAVGRYALDPADVVRILASRVHLLTDLVPQTWTDSDERVVVMVRGPRVASALLIGASLAVCGAAMQAAFRNPLVNPQILGVSHGASFGGVLAIAMGWSAVALVSAALAGGLAVLALVWALSRREGGGALTVVLAGVIIGAFFSALVSVVTYLADPYDTLPGIVFWLMGSLATSTWPTATVVAVTTLIGMLVVVPLRWRLNVLTLSDEEGRGLGVPVAALRWVVLGATALMVAGAVSVSGVIGWIGLVIPHLTRLIVGPDHRVLVPASALLGGVYLLVIDTLARTVTAGEVPLGALTALIGAPVFFLLLHTNRRRVWNGD</sequence>
<dbReference type="SUPFAM" id="SSF81345">
    <property type="entry name" value="ABC transporter involved in vitamin B12 uptake, BtuC"/>
    <property type="match status" value="1"/>
</dbReference>
<keyword evidence="10" id="KW-1185">Reference proteome</keyword>
<evidence type="ECO:0000256" key="2">
    <source>
        <dbReference type="ARBA" id="ARBA00007935"/>
    </source>
</evidence>
<comment type="similarity">
    <text evidence="2">Belongs to the binding-protein-dependent transport system permease family. FecCD subfamily.</text>
</comment>
<evidence type="ECO:0000256" key="4">
    <source>
        <dbReference type="ARBA" id="ARBA00022475"/>
    </source>
</evidence>
<feature type="transmembrane region" description="Helical" evidence="8">
    <location>
        <begin position="141"/>
        <end position="167"/>
    </location>
</feature>
<feature type="transmembrane region" description="Helical" evidence="8">
    <location>
        <begin position="179"/>
        <end position="212"/>
    </location>
</feature>
<dbReference type="InterPro" id="IPR000522">
    <property type="entry name" value="ABC_transptr_permease_BtuC"/>
</dbReference>
<evidence type="ECO:0000256" key="8">
    <source>
        <dbReference type="SAM" id="Phobius"/>
    </source>
</evidence>
<evidence type="ECO:0000256" key="5">
    <source>
        <dbReference type="ARBA" id="ARBA00022692"/>
    </source>
</evidence>
<evidence type="ECO:0000256" key="7">
    <source>
        <dbReference type="ARBA" id="ARBA00023136"/>
    </source>
</evidence>
<dbReference type="Gene3D" id="1.10.3470.10">
    <property type="entry name" value="ABC transporter involved in vitamin B12 uptake, BtuC"/>
    <property type="match status" value="1"/>
</dbReference>
<comment type="subcellular location">
    <subcellularLocation>
        <location evidence="1">Cell membrane</location>
        <topology evidence="1">Multi-pass membrane protein</topology>
    </subcellularLocation>
</comment>
<comment type="caution">
    <text evidence="9">The sequence shown here is derived from an EMBL/GenBank/DDBJ whole genome shotgun (WGS) entry which is preliminary data.</text>
</comment>
<feature type="transmembrane region" description="Helical" evidence="8">
    <location>
        <begin position="275"/>
        <end position="293"/>
    </location>
</feature>
<dbReference type="Proteomes" id="UP000806528">
    <property type="component" value="Unassembled WGS sequence"/>
</dbReference>
<dbReference type="PANTHER" id="PTHR30472">
    <property type="entry name" value="FERRIC ENTEROBACTIN TRANSPORT SYSTEM PERMEASE PROTEIN"/>
    <property type="match status" value="1"/>
</dbReference>
<keyword evidence="6 8" id="KW-1133">Transmembrane helix</keyword>
<accession>A0ABR9P9A5</accession>
<protein>
    <submittedName>
        <fullName evidence="9">Iron ABC transporter permease</fullName>
    </submittedName>
</protein>
<feature type="transmembrane region" description="Helical" evidence="8">
    <location>
        <begin position="63"/>
        <end position="84"/>
    </location>
</feature>
<gene>
    <name evidence="9" type="ORF">IDM40_17170</name>
</gene>
<feature type="transmembrane region" description="Helical" evidence="8">
    <location>
        <begin position="232"/>
        <end position="263"/>
    </location>
</feature>
<evidence type="ECO:0000313" key="10">
    <source>
        <dbReference type="Proteomes" id="UP000806528"/>
    </source>
</evidence>
<name>A0ABR9P9A5_9ACTN</name>
<evidence type="ECO:0000256" key="3">
    <source>
        <dbReference type="ARBA" id="ARBA00022448"/>
    </source>
</evidence>
<feature type="transmembrane region" description="Helical" evidence="8">
    <location>
        <begin position="305"/>
        <end position="323"/>
    </location>
</feature>
<organism evidence="9 10">
    <name type="scientific">Nocardiopsis coralli</name>
    <dbReference type="NCBI Taxonomy" id="2772213"/>
    <lineage>
        <taxon>Bacteria</taxon>
        <taxon>Bacillati</taxon>
        <taxon>Actinomycetota</taxon>
        <taxon>Actinomycetes</taxon>
        <taxon>Streptosporangiales</taxon>
        <taxon>Nocardiopsidaceae</taxon>
        <taxon>Nocardiopsis</taxon>
    </lineage>
</organism>
<dbReference type="EMBL" id="JADBGI010000014">
    <property type="protein sequence ID" value="MBE3000418.1"/>
    <property type="molecule type" value="Genomic_DNA"/>
</dbReference>
<dbReference type="PANTHER" id="PTHR30472:SF70">
    <property type="entry name" value="MOLYBDATE IMPORT SYSTEM PERMEASE PROTEIN MOLB"/>
    <property type="match status" value="1"/>
</dbReference>
<reference evidence="9 10" key="1">
    <citation type="submission" date="2020-09" db="EMBL/GenBank/DDBJ databases">
        <title>Diversity and distribution of actinomycetes associated with coral in the coast of Hainan.</title>
        <authorList>
            <person name="Li F."/>
        </authorList>
    </citation>
    <scope>NUCLEOTIDE SEQUENCE [LARGE SCALE GENOMIC DNA]</scope>
    <source>
        <strain evidence="9 10">HNM0947</strain>
    </source>
</reference>
<keyword evidence="4" id="KW-1003">Cell membrane</keyword>
<dbReference type="InterPro" id="IPR037294">
    <property type="entry name" value="ABC_BtuC-like"/>
</dbReference>
<keyword evidence="3" id="KW-0813">Transport</keyword>